<dbReference type="InterPro" id="IPR036770">
    <property type="entry name" value="Ankyrin_rpt-contain_sf"/>
</dbReference>
<dbReference type="Pfam" id="PF12796">
    <property type="entry name" value="Ank_2"/>
    <property type="match status" value="1"/>
</dbReference>
<evidence type="ECO:0000256" key="2">
    <source>
        <dbReference type="ARBA" id="ARBA00022723"/>
    </source>
</evidence>
<evidence type="ECO:0000259" key="9">
    <source>
        <dbReference type="PROSITE" id="PS50865"/>
    </source>
</evidence>
<evidence type="ECO:0000313" key="10">
    <source>
        <dbReference type="EMBL" id="OSC98047.1"/>
    </source>
</evidence>
<dbReference type="Gene3D" id="6.10.140.2220">
    <property type="match status" value="1"/>
</dbReference>
<dbReference type="SUPFAM" id="SSF48403">
    <property type="entry name" value="Ankyrin repeat"/>
    <property type="match status" value="1"/>
</dbReference>
<feature type="domain" description="MYND-type" evidence="9">
    <location>
        <begin position="221"/>
        <end position="259"/>
    </location>
</feature>
<evidence type="ECO:0000256" key="5">
    <source>
        <dbReference type="ARBA" id="ARBA00022833"/>
    </source>
</evidence>
<organism evidence="10 11">
    <name type="scientific">Trametes coccinea (strain BRFM310)</name>
    <name type="common">Pycnoporus coccineus</name>
    <dbReference type="NCBI Taxonomy" id="1353009"/>
    <lineage>
        <taxon>Eukaryota</taxon>
        <taxon>Fungi</taxon>
        <taxon>Dikarya</taxon>
        <taxon>Basidiomycota</taxon>
        <taxon>Agaricomycotina</taxon>
        <taxon>Agaricomycetes</taxon>
        <taxon>Polyporales</taxon>
        <taxon>Polyporaceae</taxon>
        <taxon>Trametes</taxon>
    </lineage>
</organism>
<dbReference type="InterPro" id="IPR002110">
    <property type="entry name" value="Ankyrin_rpt"/>
</dbReference>
<dbReference type="AlphaFoldDB" id="A0A1Y2IAB0"/>
<reference evidence="10 11" key="1">
    <citation type="journal article" date="2015" name="Biotechnol. Biofuels">
        <title>Enhanced degradation of softwood versus hardwood by the white-rot fungus Pycnoporus coccineus.</title>
        <authorList>
            <person name="Couturier M."/>
            <person name="Navarro D."/>
            <person name="Chevret D."/>
            <person name="Henrissat B."/>
            <person name="Piumi F."/>
            <person name="Ruiz-Duenas F.J."/>
            <person name="Martinez A.T."/>
            <person name="Grigoriev I.V."/>
            <person name="Riley R."/>
            <person name="Lipzen A."/>
            <person name="Berrin J.G."/>
            <person name="Master E.R."/>
            <person name="Rosso M.N."/>
        </authorList>
    </citation>
    <scope>NUCLEOTIDE SEQUENCE [LARGE SCALE GENOMIC DNA]</scope>
    <source>
        <strain evidence="10 11">BRFM310</strain>
    </source>
</reference>
<dbReference type="PROSITE" id="PS01360">
    <property type="entry name" value="ZF_MYND_1"/>
    <property type="match status" value="1"/>
</dbReference>
<keyword evidence="6 7" id="KW-0040">ANK repeat</keyword>
<evidence type="ECO:0000256" key="7">
    <source>
        <dbReference type="PROSITE-ProRule" id="PRU00023"/>
    </source>
</evidence>
<keyword evidence="11" id="KW-1185">Reference proteome</keyword>
<accession>A0A1Y2IAB0</accession>
<evidence type="ECO:0000256" key="1">
    <source>
        <dbReference type="ARBA" id="ARBA00012210"/>
    </source>
</evidence>
<protein>
    <recommendedName>
        <fullName evidence="1">protein S-acyltransferase</fullName>
        <ecNumber evidence="1">2.3.1.225</ecNumber>
    </recommendedName>
</protein>
<keyword evidence="3" id="KW-0677">Repeat</keyword>
<dbReference type="SMART" id="SM00248">
    <property type="entry name" value="ANK"/>
    <property type="match status" value="3"/>
</dbReference>
<keyword evidence="2" id="KW-0479">Metal-binding</keyword>
<feature type="repeat" description="ANK" evidence="7">
    <location>
        <begin position="116"/>
        <end position="149"/>
    </location>
</feature>
<keyword evidence="4 8" id="KW-0863">Zinc-finger</keyword>
<evidence type="ECO:0000256" key="8">
    <source>
        <dbReference type="PROSITE-ProRule" id="PRU00134"/>
    </source>
</evidence>
<dbReference type="OrthoDB" id="194358at2759"/>
<dbReference type="Gene3D" id="1.25.40.20">
    <property type="entry name" value="Ankyrin repeat-containing domain"/>
    <property type="match status" value="1"/>
</dbReference>
<dbReference type="SUPFAM" id="SSF144232">
    <property type="entry name" value="HIT/MYND zinc finger-like"/>
    <property type="match status" value="1"/>
</dbReference>
<dbReference type="InterPro" id="IPR002893">
    <property type="entry name" value="Znf_MYND"/>
</dbReference>
<gene>
    <name evidence="10" type="ORF">PYCCODRAFT_1376024</name>
</gene>
<dbReference type="EC" id="2.3.1.225" evidence="1"/>
<dbReference type="PANTHER" id="PTHR24161">
    <property type="entry name" value="ANK_REP_REGION DOMAIN-CONTAINING PROTEIN-RELATED"/>
    <property type="match status" value="1"/>
</dbReference>
<dbReference type="GO" id="GO:0008270">
    <property type="term" value="F:zinc ion binding"/>
    <property type="evidence" value="ECO:0007669"/>
    <property type="project" value="UniProtKB-KW"/>
</dbReference>
<dbReference type="GO" id="GO:0019706">
    <property type="term" value="F:protein-cysteine S-palmitoyltransferase activity"/>
    <property type="evidence" value="ECO:0007669"/>
    <property type="project" value="UniProtKB-EC"/>
</dbReference>
<dbReference type="Pfam" id="PF01753">
    <property type="entry name" value="zf-MYND"/>
    <property type="match status" value="1"/>
</dbReference>
<keyword evidence="5" id="KW-0862">Zinc</keyword>
<dbReference type="PROSITE" id="PS50297">
    <property type="entry name" value="ANK_REP_REGION"/>
    <property type="match status" value="1"/>
</dbReference>
<dbReference type="EMBL" id="KZ084143">
    <property type="protein sequence ID" value="OSC98047.1"/>
    <property type="molecule type" value="Genomic_DNA"/>
</dbReference>
<evidence type="ECO:0000256" key="6">
    <source>
        <dbReference type="ARBA" id="ARBA00023043"/>
    </source>
</evidence>
<evidence type="ECO:0000256" key="3">
    <source>
        <dbReference type="ARBA" id="ARBA00022737"/>
    </source>
</evidence>
<name>A0A1Y2IAB0_TRAC3</name>
<dbReference type="PROSITE" id="PS50088">
    <property type="entry name" value="ANK_REPEAT"/>
    <property type="match status" value="2"/>
</dbReference>
<dbReference type="PROSITE" id="PS50865">
    <property type="entry name" value="ZF_MYND_2"/>
    <property type="match status" value="1"/>
</dbReference>
<dbReference type="Proteomes" id="UP000193067">
    <property type="component" value="Unassembled WGS sequence"/>
</dbReference>
<sequence>MRELLDQPGSISSQRGGSELRSLYLENAADIDVSLMTPFAEYCFLGHLSGVRQAVESGNAPDILGTETPYSFGYAALVVYGAQRLVSLSDVTQFDHTGTLRYLLSQGAPPDTPDVLGYTALHHTCAQRPRPGLTRILLEHGADPDKQDRFGCVPLLSAMRYDCVECVGALLEFGASLDIRDADGDTPDAFTMYAGPRIAAAVQRWKRKRTGETHPLDRKACATCGKANVVLKKCAQCQAIFYCSRECQRAHWPQHRLICVGGTLSNTVTVIPWYEDIGHAWYPSDLLRVTNGISIKPPPKRTLRTVHIPNIPSGQSKKFIIKVQVPFDVTNPDAVDAEVGDLMVYDKRRDLVCRIRRQDCEEGYLRLSRTVRRRGLNGLKAYFSAEMHSPDELGVNVSKVLPEQDF</sequence>
<dbReference type="STRING" id="1353009.A0A1Y2IAB0"/>
<dbReference type="PANTHER" id="PTHR24161:SF85">
    <property type="entry name" value="PALMITOYLTRANSFERASE HIP14"/>
    <property type="match status" value="1"/>
</dbReference>
<proteinExistence type="predicted"/>
<evidence type="ECO:0000256" key="4">
    <source>
        <dbReference type="ARBA" id="ARBA00022771"/>
    </source>
</evidence>
<evidence type="ECO:0000313" key="11">
    <source>
        <dbReference type="Proteomes" id="UP000193067"/>
    </source>
</evidence>
<feature type="repeat" description="ANK" evidence="7">
    <location>
        <begin position="150"/>
        <end position="182"/>
    </location>
</feature>